<comment type="caution">
    <text evidence="2">The sequence shown here is derived from an EMBL/GenBank/DDBJ whole genome shotgun (WGS) entry which is preliminary data.</text>
</comment>
<dbReference type="AlphaFoldDB" id="A0A2U1L4R5"/>
<dbReference type="OrthoDB" id="419167at2759"/>
<gene>
    <name evidence="2" type="ORF">CTI12_AA530080</name>
</gene>
<reference evidence="2 3" key="1">
    <citation type="journal article" date="2018" name="Mol. Plant">
        <title>The genome of Artemisia annua provides insight into the evolution of Asteraceae family and artemisinin biosynthesis.</title>
        <authorList>
            <person name="Shen Q."/>
            <person name="Zhang L."/>
            <person name="Liao Z."/>
            <person name="Wang S."/>
            <person name="Yan T."/>
            <person name="Shi P."/>
            <person name="Liu M."/>
            <person name="Fu X."/>
            <person name="Pan Q."/>
            <person name="Wang Y."/>
            <person name="Lv Z."/>
            <person name="Lu X."/>
            <person name="Zhang F."/>
            <person name="Jiang W."/>
            <person name="Ma Y."/>
            <person name="Chen M."/>
            <person name="Hao X."/>
            <person name="Li L."/>
            <person name="Tang Y."/>
            <person name="Lv G."/>
            <person name="Zhou Y."/>
            <person name="Sun X."/>
            <person name="Brodelius P.E."/>
            <person name="Rose J.K.C."/>
            <person name="Tang K."/>
        </authorList>
    </citation>
    <scope>NUCLEOTIDE SEQUENCE [LARGE SCALE GENOMIC DNA]</scope>
    <source>
        <strain evidence="3">cv. Huhao1</strain>
        <tissue evidence="2">Leaf</tissue>
    </source>
</reference>
<sequence length="241" mass="26788">MAVALGHHNHKLASLFHVQKLQQKKKGFDVCQQEKEHGDYTWYKAIPISYSILIFHVFGRLRPFCDLIRSDPEDIETWAVSPRGEGWLFGSRVTSESLRVPITVYMRDKKYQHTILKKYSSTVATIFTGFAYVALVGHTLTINFMLGISINCLRLNASVEEEERQAKAAADTDAAKDAIATAAESRNKTGGNALNSEDQSNLKDGDKVGQEKINEAETKEGACPAPDMESEKQGSKVPSPR</sequence>
<organism evidence="2 3">
    <name type="scientific">Artemisia annua</name>
    <name type="common">Sweet wormwood</name>
    <dbReference type="NCBI Taxonomy" id="35608"/>
    <lineage>
        <taxon>Eukaryota</taxon>
        <taxon>Viridiplantae</taxon>
        <taxon>Streptophyta</taxon>
        <taxon>Embryophyta</taxon>
        <taxon>Tracheophyta</taxon>
        <taxon>Spermatophyta</taxon>
        <taxon>Magnoliopsida</taxon>
        <taxon>eudicotyledons</taxon>
        <taxon>Gunneridae</taxon>
        <taxon>Pentapetalae</taxon>
        <taxon>asterids</taxon>
        <taxon>campanulids</taxon>
        <taxon>Asterales</taxon>
        <taxon>Asteraceae</taxon>
        <taxon>Asteroideae</taxon>
        <taxon>Anthemideae</taxon>
        <taxon>Artemisiinae</taxon>
        <taxon>Artemisia</taxon>
    </lineage>
</organism>
<keyword evidence="3" id="KW-1185">Reference proteome</keyword>
<dbReference type="InterPro" id="IPR029052">
    <property type="entry name" value="Metallo-depent_PP-like"/>
</dbReference>
<evidence type="ECO:0000313" key="3">
    <source>
        <dbReference type="Proteomes" id="UP000245207"/>
    </source>
</evidence>
<name>A0A2U1L4R5_ARTAN</name>
<evidence type="ECO:0000313" key="2">
    <source>
        <dbReference type="EMBL" id="PWA43959.1"/>
    </source>
</evidence>
<accession>A0A2U1L4R5</accession>
<feature type="compositionally biased region" description="Basic and acidic residues" evidence="1">
    <location>
        <begin position="200"/>
        <end position="220"/>
    </location>
</feature>
<protein>
    <submittedName>
        <fullName evidence="2">Uncharacterized protein</fullName>
    </submittedName>
</protein>
<evidence type="ECO:0000256" key="1">
    <source>
        <dbReference type="SAM" id="MobiDB-lite"/>
    </source>
</evidence>
<dbReference type="STRING" id="35608.A0A2U1L4R5"/>
<proteinExistence type="predicted"/>
<dbReference type="EMBL" id="PKPP01011534">
    <property type="protein sequence ID" value="PWA43959.1"/>
    <property type="molecule type" value="Genomic_DNA"/>
</dbReference>
<feature type="compositionally biased region" description="Polar residues" evidence="1">
    <location>
        <begin position="188"/>
        <end position="199"/>
    </location>
</feature>
<feature type="region of interest" description="Disordered" evidence="1">
    <location>
        <begin position="180"/>
        <end position="241"/>
    </location>
</feature>
<dbReference type="Proteomes" id="UP000245207">
    <property type="component" value="Unassembled WGS sequence"/>
</dbReference>
<dbReference type="SUPFAM" id="SSF56300">
    <property type="entry name" value="Metallo-dependent phosphatases"/>
    <property type="match status" value="1"/>
</dbReference>